<dbReference type="Proteomes" id="UP001558613">
    <property type="component" value="Unassembled WGS sequence"/>
</dbReference>
<reference evidence="1 2" key="1">
    <citation type="submission" date="2023-09" db="EMBL/GenBank/DDBJ databases">
        <authorList>
            <person name="Wang M."/>
        </authorList>
    </citation>
    <scope>NUCLEOTIDE SEQUENCE [LARGE SCALE GENOMIC DNA]</scope>
    <source>
        <strain evidence="1">GT-2023</strain>
        <tissue evidence="1">Liver</tissue>
    </source>
</reference>
<keyword evidence="2" id="KW-1185">Reference proteome</keyword>
<name>A0ABR3MT00_9TELE</name>
<evidence type="ECO:0000313" key="1">
    <source>
        <dbReference type="EMBL" id="KAL1267759.1"/>
    </source>
</evidence>
<comment type="caution">
    <text evidence="1">The sequence shown here is derived from an EMBL/GenBank/DDBJ whole genome shotgun (WGS) entry which is preliminary data.</text>
</comment>
<evidence type="ECO:0000313" key="2">
    <source>
        <dbReference type="Proteomes" id="UP001558613"/>
    </source>
</evidence>
<organism evidence="1 2">
    <name type="scientific">Cirrhinus molitorella</name>
    <name type="common">mud carp</name>
    <dbReference type="NCBI Taxonomy" id="172907"/>
    <lineage>
        <taxon>Eukaryota</taxon>
        <taxon>Metazoa</taxon>
        <taxon>Chordata</taxon>
        <taxon>Craniata</taxon>
        <taxon>Vertebrata</taxon>
        <taxon>Euteleostomi</taxon>
        <taxon>Actinopterygii</taxon>
        <taxon>Neopterygii</taxon>
        <taxon>Teleostei</taxon>
        <taxon>Ostariophysi</taxon>
        <taxon>Cypriniformes</taxon>
        <taxon>Cyprinidae</taxon>
        <taxon>Labeoninae</taxon>
        <taxon>Labeonini</taxon>
        <taxon>Cirrhinus</taxon>
    </lineage>
</organism>
<protein>
    <submittedName>
        <fullName evidence="1">Uncharacterized protein</fullName>
    </submittedName>
</protein>
<dbReference type="EMBL" id="JAYMGO010000009">
    <property type="protein sequence ID" value="KAL1267759.1"/>
    <property type="molecule type" value="Genomic_DNA"/>
</dbReference>
<gene>
    <name evidence="1" type="ORF">QQF64_033122</name>
</gene>
<accession>A0ABR3MT00</accession>
<sequence length="67" mass="7322">MRKWGRAPLGYGQTLHRSQGQTRYTCVSVAPAPCSCLHTSVTWPLCTISKHSTAPKSRATTLISVHV</sequence>
<proteinExistence type="predicted"/>